<feature type="compositionally biased region" description="Polar residues" evidence="1">
    <location>
        <begin position="277"/>
        <end position="288"/>
    </location>
</feature>
<dbReference type="InterPro" id="IPR043502">
    <property type="entry name" value="DNA/RNA_pol_sf"/>
</dbReference>
<dbReference type="InterPro" id="IPR021109">
    <property type="entry name" value="Peptidase_aspartic_dom_sf"/>
</dbReference>
<dbReference type="Gene3D" id="3.10.10.10">
    <property type="entry name" value="HIV Type 1 Reverse Transcriptase, subunit A, domain 1"/>
    <property type="match status" value="1"/>
</dbReference>
<organism evidence="2 3">
    <name type="scientific">Striga asiatica</name>
    <name type="common">Asiatic witchweed</name>
    <name type="synonym">Buchnera asiatica</name>
    <dbReference type="NCBI Taxonomy" id="4170"/>
    <lineage>
        <taxon>Eukaryota</taxon>
        <taxon>Viridiplantae</taxon>
        <taxon>Streptophyta</taxon>
        <taxon>Embryophyta</taxon>
        <taxon>Tracheophyta</taxon>
        <taxon>Spermatophyta</taxon>
        <taxon>Magnoliopsida</taxon>
        <taxon>eudicotyledons</taxon>
        <taxon>Gunneridae</taxon>
        <taxon>Pentapetalae</taxon>
        <taxon>asterids</taxon>
        <taxon>lamiids</taxon>
        <taxon>Lamiales</taxon>
        <taxon>Orobanchaceae</taxon>
        <taxon>Buchnereae</taxon>
        <taxon>Striga</taxon>
    </lineage>
</organism>
<evidence type="ECO:0000313" key="2">
    <source>
        <dbReference type="EMBL" id="GER40102.1"/>
    </source>
</evidence>
<dbReference type="PANTHER" id="PTHR33067:SF15">
    <property type="entry name" value="RNA-DIRECTED DNA POLYMERASE"/>
    <property type="match status" value="1"/>
</dbReference>
<dbReference type="AlphaFoldDB" id="A0A5A7Q5E9"/>
<dbReference type="PANTHER" id="PTHR33067">
    <property type="entry name" value="RNA-DIRECTED DNA POLYMERASE-RELATED"/>
    <property type="match status" value="1"/>
</dbReference>
<accession>A0A5A7Q5E9</accession>
<dbReference type="OrthoDB" id="1305902at2759"/>
<reference evidence="3" key="1">
    <citation type="journal article" date="2019" name="Curr. Biol.">
        <title>Genome Sequence of Striga asiatica Provides Insight into the Evolution of Plant Parasitism.</title>
        <authorList>
            <person name="Yoshida S."/>
            <person name="Kim S."/>
            <person name="Wafula E.K."/>
            <person name="Tanskanen J."/>
            <person name="Kim Y.M."/>
            <person name="Honaas L."/>
            <person name="Yang Z."/>
            <person name="Spallek T."/>
            <person name="Conn C.E."/>
            <person name="Ichihashi Y."/>
            <person name="Cheong K."/>
            <person name="Cui S."/>
            <person name="Der J.P."/>
            <person name="Gundlach H."/>
            <person name="Jiao Y."/>
            <person name="Hori C."/>
            <person name="Ishida J.K."/>
            <person name="Kasahara H."/>
            <person name="Kiba T."/>
            <person name="Kim M.S."/>
            <person name="Koo N."/>
            <person name="Laohavisit A."/>
            <person name="Lee Y.H."/>
            <person name="Lumba S."/>
            <person name="McCourt P."/>
            <person name="Mortimer J.C."/>
            <person name="Mutuku J.M."/>
            <person name="Nomura T."/>
            <person name="Sasaki-Sekimoto Y."/>
            <person name="Seto Y."/>
            <person name="Wang Y."/>
            <person name="Wakatake T."/>
            <person name="Sakakibara H."/>
            <person name="Demura T."/>
            <person name="Yamaguchi S."/>
            <person name="Yoneyama K."/>
            <person name="Manabe R.I."/>
            <person name="Nelson D.C."/>
            <person name="Schulman A.H."/>
            <person name="Timko M.P."/>
            <person name="dePamphilis C.W."/>
            <person name="Choi D."/>
            <person name="Shirasu K."/>
        </authorList>
    </citation>
    <scope>NUCLEOTIDE SEQUENCE [LARGE SCALE GENOMIC DNA]</scope>
    <source>
        <strain evidence="3">cv. UVA1</strain>
    </source>
</reference>
<dbReference type="Gene3D" id="2.40.70.10">
    <property type="entry name" value="Acid Proteases"/>
    <property type="match status" value="1"/>
</dbReference>
<dbReference type="SUPFAM" id="SSF56672">
    <property type="entry name" value="DNA/RNA polymerases"/>
    <property type="match status" value="1"/>
</dbReference>
<feature type="compositionally biased region" description="Pro residues" evidence="1">
    <location>
        <begin position="299"/>
        <end position="310"/>
    </location>
</feature>
<dbReference type="EMBL" id="BKCP01005838">
    <property type="protein sequence ID" value="GER40102.1"/>
    <property type="molecule type" value="Genomic_DNA"/>
</dbReference>
<sequence length="734" mass="81914">MDRNMLDAASGGTLMDKTPTAARDLIANMAANSQQFGTREASFQSVNEAGIGALESQVKELTTFVRKLATEGFPRVQPCMRCETTDHITDNCPLINGEVEAQANTIGSNNGPGRNYDPFSNTYNPGWRDHPNLRYGNPSGGVYAEKDNRPPQIFQRGQNFPRQAGNGPPSSMPQSSLEEMIRTLATSSMNFQQGVQESIKNQELRTKNLEGQMSQLAEHMTRIDAQLGGRLPSQPEINPKNVSAITLQSGKELVAPKTQNEKNESEKEGLSAEYGAEQQNTGTPSTQPADIERRKGNPVCPPLKPEPLPFPSRVRKATKEDAEKQVLDVFKKVEINIPLIDAIKQVPRYAKFLKDLCTNKRRLQGNEKVLMGENVSAIFKKDLPQKRSDPGMFSIPCTIGNLKIERAMLDLGASINVMPRSIFDSLNLGPLKETRVVIQLADRSTTFPDGDSYVGPDFVRATVLEHRSNKIDVREGTLTMEFDGNVIRFNIFDDMKLPDSDHCVYILDCIEPLTQDFHDTYKDGELELVISQGFDKNQAVRGTFPGVRGAPVLGLQRDSDKPEFLNHLGLLEEAALEHELKSLPSHLKYAYWGMDRPPPVIVSSSFEPNQMATPIEVLKNFKRAIDWAIADLRGMSLSIYMHCFLLEEDAKPSREAQRRLNPPMMEVVKNKIIKLLDVGVIYPSPDSRLVSTTQVVPKKSRKIFKVNGDKLKPYYGEFGIDDMERVQLDVPQSV</sequence>
<dbReference type="CDD" id="cd00303">
    <property type="entry name" value="retropepsin_like"/>
    <property type="match status" value="1"/>
</dbReference>
<evidence type="ECO:0000256" key="1">
    <source>
        <dbReference type="SAM" id="MobiDB-lite"/>
    </source>
</evidence>
<feature type="region of interest" description="Disordered" evidence="1">
    <location>
        <begin position="251"/>
        <end position="311"/>
    </location>
</feature>
<feature type="region of interest" description="Disordered" evidence="1">
    <location>
        <begin position="137"/>
        <end position="174"/>
    </location>
</feature>
<name>A0A5A7Q5E9_STRAF</name>
<protein>
    <submittedName>
        <fullName evidence="2">Retropepsin-like protein</fullName>
    </submittedName>
</protein>
<keyword evidence="3" id="KW-1185">Reference proteome</keyword>
<evidence type="ECO:0000313" key="3">
    <source>
        <dbReference type="Proteomes" id="UP000325081"/>
    </source>
</evidence>
<gene>
    <name evidence="2" type="ORF">STAS_16756</name>
</gene>
<feature type="compositionally biased region" description="Basic and acidic residues" evidence="1">
    <location>
        <begin position="259"/>
        <end position="270"/>
    </location>
</feature>
<dbReference type="Proteomes" id="UP000325081">
    <property type="component" value="Unassembled WGS sequence"/>
</dbReference>
<comment type="caution">
    <text evidence="2">The sequence shown here is derived from an EMBL/GenBank/DDBJ whole genome shotgun (WGS) entry which is preliminary data.</text>
</comment>
<proteinExistence type="predicted"/>